<keyword evidence="2" id="KW-1185">Reference proteome</keyword>
<dbReference type="Proteomes" id="UP000291343">
    <property type="component" value="Unassembled WGS sequence"/>
</dbReference>
<name>A0A482WFE7_LAOST</name>
<dbReference type="EMBL" id="QKKF02037835">
    <property type="protein sequence ID" value="RZF31936.1"/>
    <property type="molecule type" value="Genomic_DNA"/>
</dbReference>
<sequence length="157" mass="17422">MIPPVYYLLVTAAVSVNSFKLDPQYRSGEFLTSREHGLDTSNIFHMQQCLQSSGQFNKDLGAMRQHIKDWYMNLAGEHDVDKELCQQVHCAYDLRTCLHPSFTSSEFLEAIINASVEVCTLHCQVQPAPPPTTTAIASIPSPDTVTVSISNGASKQY</sequence>
<dbReference type="InParanoid" id="A0A482WFE7"/>
<evidence type="ECO:0000313" key="2">
    <source>
        <dbReference type="Proteomes" id="UP000291343"/>
    </source>
</evidence>
<protein>
    <submittedName>
        <fullName evidence="1">Uncharacterized protein</fullName>
    </submittedName>
</protein>
<organism evidence="1 2">
    <name type="scientific">Laodelphax striatellus</name>
    <name type="common">Small brown planthopper</name>
    <name type="synonym">Delphax striatella</name>
    <dbReference type="NCBI Taxonomy" id="195883"/>
    <lineage>
        <taxon>Eukaryota</taxon>
        <taxon>Metazoa</taxon>
        <taxon>Ecdysozoa</taxon>
        <taxon>Arthropoda</taxon>
        <taxon>Hexapoda</taxon>
        <taxon>Insecta</taxon>
        <taxon>Pterygota</taxon>
        <taxon>Neoptera</taxon>
        <taxon>Paraneoptera</taxon>
        <taxon>Hemiptera</taxon>
        <taxon>Auchenorrhyncha</taxon>
        <taxon>Fulgoroidea</taxon>
        <taxon>Delphacidae</taxon>
        <taxon>Criomorphinae</taxon>
        <taxon>Laodelphax</taxon>
    </lineage>
</organism>
<accession>A0A482WFE7</accession>
<reference evidence="1 2" key="1">
    <citation type="journal article" date="2017" name="Gigascience">
        <title>Genome sequence of the small brown planthopper, Laodelphax striatellus.</title>
        <authorList>
            <person name="Zhu J."/>
            <person name="Jiang F."/>
            <person name="Wang X."/>
            <person name="Yang P."/>
            <person name="Bao Y."/>
            <person name="Zhao W."/>
            <person name="Wang W."/>
            <person name="Lu H."/>
            <person name="Wang Q."/>
            <person name="Cui N."/>
            <person name="Li J."/>
            <person name="Chen X."/>
            <person name="Luo L."/>
            <person name="Yu J."/>
            <person name="Kang L."/>
            <person name="Cui F."/>
        </authorList>
    </citation>
    <scope>NUCLEOTIDE SEQUENCE [LARGE SCALE GENOMIC DNA]</scope>
    <source>
        <strain evidence="1">Lst14</strain>
    </source>
</reference>
<comment type="caution">
    <text evidence="1">The sequence shown here is derived from an EMBL/GenBank/DDBJ whole genome shotgun (WGS) entry which is preliminary data.</text>
</comment>
<proteinExistence type="predicted"/>
<dbReference type="AlphaFoldDB" id="A0A482WFE7"/>
<dbReference type="OrthoDB" id="6635964at2759"/>
<gene>
    <name evidence="1" type="ORF">LSTR_LSTR011533</name>
</gene>
<evidence type="ECO:0000313" key="1">
    <source>
        <dbReference type="EMBL" id="RZF31936.1"/>
    </source>
</evidence>